<keyword evidence="1" id="KW-0175">Coiled coil</keyword>
<evidence type="ECO:0000313" key="2">
    <source>
        <dbReference type="EMBL" id="KAL0471295.1"/>
    </source>
</evidence>
<comment type="caution">
    <text evidence="2">The sequence shown here is derived from an EMBL/GenBank/DDBJ whole genome shotgun (WGS) entry which is preliminary data.</text>
</comment>
<feature type="coiled-coil region" evidence="1">
    <location>
        <begin position="16"/>
        <end position="85"/>
    </location>
</feature>
<feature type="coiled-coil region" evidence="1">
    <location>
        <begin position="424"/>
        <end position="458"/>
    </location>
</feature>
<dbReference type="EMBL" id="JAVLET010000003">
    <property type="protein sequence ID" value="KAL0471295.1"/>
    <property type="molecule type" value="Genomic_DNA"/>
</dbReference>
<gene>
    <name evidence="2" type="ORF">QR685DRAFT_584824</name>
</gene>
<evidence type="ECO:0000313" key="3">
    <source>
        <dbReference type="Proteomes" id="UP001451303"/>
    </source>
</evidence>
<reference evidence="2 3" key="1">
    <citation type="submission" date="2023-09" db="EMBL/GenBank/DDBJ databases">
        <title>Multi-omics analysis of a traditional fermented food reveals byproduct-associated fungal strains for waste-to-food upcycling.</title>
        <authorList>
            <consortium name="Lawrence Berkeley National Laboratory"/>
            <person name="Rekdal V.M."/>
            <person name="Villalobos-Escobedo J.M."/>
            <person name="Rodriguez-Valeron N."/>
            <person name="Garcia M.O."/>
            <person name="Vasquez D.P."/>
            <person name="Damayanti I."/>
            <person name="Sorensen P.M."/>
            <person name="Baidoo E.E."/>
            <person name="De Carvalho A.C."/>
            <person name="Riley R."/>
            <person name="Lipzen A."/>
            <person name="He G."/>
            <person name="Yan M."/>
            <person name="Haridas S."/>
            <person name="Daum C."/>
            <person name="Yoshinaga Y."/>
            <person name="Ng V."/>
            <person name="Grigoriev I.V."/>
            <person name="Munk R."/>
            <person name="Nuraida L."/>
            <person name="Wijaya C.H."/>
            <person name="Morales P.-C."/>
            <person name="Keasling J.D."/>
        </authorList>
    </citation>
    <scope>NUCLEOTIDE SEQUENCE [LARGE SCALE GENOMIC DNA]</scope>
    <source>
        <strain evidence="2 3">FGSC 2613</strain>
    </source>
</reference>
<name>A0ABR3DF39_NEUIN</name>
<evidence type="ECO:0000256" key="1">
    <source>
        <dbReference type="SAM" id="Coils"/>
    </source>
</evidence>
<dbReference type="SUPFAM" id="SSF57997">
    <property type="entry name" value="Tropomyosin"/>
    <property type="match status" value="1"/>
</dbReference>
<dbReference type="Proteomes" id="UP001451303">
    <property type="component" value="Unassembled WGS sequence"/>
</dbReference>
<accession>A0ABR3DF39</accession>
<feature type="coiled-coil region" evidence="1">
    <location>
        <begin position="170"/>
        <end position="381"/>
    </location>
</feature>
<proteinExistence type="predicted"/>
<keyword evidence="3" id="KW-1185">Reference proteome</keyword>
<protein>
    <submittedName>
        <fullName evidence="2">Uncharacterized protein</fullName>
    </submittedName>
</protein>
<sequence>MANFLNQRRQTVSQTLVQNQQSLEDLQQRIQDIHRLSSDQEVKDFGDPKTASELDRQVREHNKLKQQLEDQARTLETYRTKTRERCETLEGIDRFDPAAMRERIESLDTCDADRLLKGYAEHIIADKVASLNTDNVENVLDIPVLNDMALTSDQRLLISGLFESFRTSVSQKYEEQNQNYKKTSEDQSRRLTELTENRDRVELENTRLIAANKRLEASQEAWKKAEQSLAKAQEHTKKAQAAQRIAEENLDERSSQLKECENKFQALEQQRGCWEAEKLQLNCEIDDLNTQLANARDYQEADQELQNQAALLKKTQKDAQNCLLKANSAERERMIAELRVDSIERQLQFEKVRIQSLENNIQTYRERYRNDQKEIQRLFRDLDGARSKLEDNCSRQREILDREAGLKEELRQSQRETRRLGQQVDILNSNVEEHQRVNNKLKQQAAEHEQAHATSMKQIRQLNIEKGNIETKLQQSY</sequence>
<organism evidence="2 3">
    <name type="scientific">Neurospora intermedia</name>
    <dbReference type="NCBI Taxonomy" id="5142"/>
    <lineage>
        <taxon>Eukaryota</taxon>
        <taxon>Fungi</taxon>
        <taxon>Dikarya</taxon>
        <taxon>Ascomycota</taxon>
        <taxon>Pezizomycotina</taxon>
        <taxon>Sordariomycetes</taxon>
        <taxon>Sordariomycetidae</taxon>
        <taxon>Sordariales</taxon>
        <taxon>Sordariaceae</taxon>
        <taxon>Neurospora</taxon>
    </lineage>
</organism>